<sequence>MGWLGGGALVDIIIAVAMYILVQRNVRLTYAFQLHKSRRGERERHILLNRLIKHIVGSGIVTAGVALLVLVLYIYSFYAHAALADCPYANTVLISLNNRDLGPTQDSVSFQEPPLKTVGEQFLCCARQWGVAELDGRAVDREGERKTSKFVQKVLEVMFFIKPCSCQPVSCLPANTCGGVDRCMEATYLESPGRSSLTGTSPVNMGNTNSIAEQDAEDDLRELLIATGLREPTGRPSRDPQPSDQAAVPWASMPPYGYAPVTQSAMLPYQMPSAYPSYFTPPSILPPPSYPAIGWNAPPPMPEQVDDPAETDEDGFDSVPGSLLSFRTWPPVSSGARRRLRPTYRMMRALERGVYPGNALGISLEDGTSMLSQYASDTSELYAEDIRYGNMNPRPEVGSQSSAETIRVIPSTPQLSSSSTQFSPVIPPRPPPSSSATAYTSLSMPSSPQGSEAESMASPAASSTMTDQESPSPAGPLHASLTAMTGFVIGKRFRKMFRTQPSAKPTSENEALPHRSTSSSKMDRQIGICRGRKSDILALDSSWDDARLFVELGKSYDKLRAWRKWLSLRGLKSITLVVDADIEKIIYPYRVGPTKVTAHRNMRLRWYLEHPEKLKDKDEFVRIVTQHPGLGIEFVERWQPSRITIVIATLVTLSLVVALAYSEVTGDIVTGFTVAAYALYLSA</sequence>
<keyword evidence="2" id="KW-1133">Transmembrane helix</keyword>
<reference evidence="4 5" key="1">
    <citation type="submission" date="2017-04" db="EMBL/GenBank/DDBJ databases">
        <title>Genome Sequence of the Model Brown-Rot Fungus Postia placenta SB12.</title>
        <authorList>
            <consortium name="DOE Joint Genome Institute"/>
            <person name="Gaskell J."/>
            <person name="Kersten P."/>
            <person name="Larrondo L.F."/>
            <person name="Canessa P."/>
            <person name="Martinez D."/>
            <person name="Hibbett D."/>
            <person name="Schmoll M."/>
            <person name="Kubicek C.P."/>
            <person name="Martinez A.T."/>
            <person name="Yadav J."/>
            <person name="Master E."/>
            <person name="Magnuson J.K."/>
            <person name="James T."/>
            <person name="Yaver D."/>
            <person name="Berka R."/>
            <person name="Labutti K."/>
            <person name="Lipzen A."/>
            <person name="Aerts A."/>
            <person name="Barry K."/>
            <person name="Henrissat B."/>
            <person name="Blanchette R."/>
            <person name="Grigoriev I."/>
            <person name="Cullen D."/>
        </authorList>
    </citation>
    <scope>NUCLEOTIDE SEQUENCE [LARGE SCALE GENOMIC DNA]</scope>
    <source>
        <strain evidence="4 5">MAD-698-R-SB12</strain>
    </source>
</reference>
<feature type="region of interest" description="Disordered" evidence="1">
    <location>
        <begin position="229"/>
        <end position="249"/>
    </location>
</feature>
<feature type="region of interest" description="Disordered" evidence="1">
    <location>
        <begin position="499"/>
        <end position="525"/>
    </location>
</feature>
<dbReference type="RefSeq" id="XP_024339910.1">
    <property type="nucleotide sequence ID" value="XM_024479025.1"/>
</dbReference>
<feature type="compositionally biased region" description="Polar residues" evidence="1">
    <location>
        <begin position="436"/>
        <end position="450"/>
    </location>
</feature>
<protein>
    <recommendedName>
        <fullName evidence="3">DUF6534 domain-containing protein</fullName>
    </recommendedName>
</protein>
<dbReference type="OrthoDB" id="9988102at2759"/>
<dbReference type="InterPro" id="IPR045339">
    <property type="entry name" value="DUF6534"/>
</dbReference>
<feature type="compositionally biased region" description="Polar residues" evidence="1">
    <location>
        <begin position="499"/>
        <end position="520"/>
    </location>
</feature>
<feature type="transmembrane region" description="Helical" evidence="2">
    <location>
        <begin position="51"/>
        <end position="78"/>
    </location>
</feature>
<organism evidence="4 5">
    <name type="scientific">Postia placenta MAD-698-R-SB12</name>
    <dbReference type="NCBI Taxonomy" id="670580"/>
    <lineage>
        <taxon>Eukaryota</taxon>
        <taxon>Fungi</taxon>
        <taxon>Dikarya</taxon>
        <taxon>Basidiomycota</taxon>
        <taxon>Agaricomycotina</taxon>
        <taxon>Agaricomycetes</taxon>
        <taxon>Polyporales</taxon>
        <taxon>Adustoporiaceae</taxon>
        <taxon>Rhodonia</taxon>
    </lineage>
</organism>
<keyword evidence="2" id="KW-0472">Membrane</keyword>
<feature type="compositionally biased region" description="Low complexity" evidence="1">
    <location>
        <begin position="412"/>
        <end position="424"/>
    </location>
</feature>
<feature type="compositionally biased region" description="Low complexity" evidence="1">
    <location>
        <begin position="451"/>
        <end position="466"/>
    </location>
</feature>
<dbReference type="Pfam" id="PF20152">
    <property type="entry name" value="DUF6534"/>
    <property type="match status" value="1"/>
</dbReference>
<proteinExistence type="predicted"/>
<dbReference type="STRING" id="670580.A0A1X6N3R8"/>
<dbReference type="AlphaFoldDB" id="A0A1X6N3R8"/>
<name>A0A1X6N3R8_9APHY</name>
<keyword evidence="5" id="KW-1185">Reference proteome</keyword>
<feature type="region of interest" description="Disordered" evidence="1">
    <location>
        <begin position="412"/>
        <end position="479"/>
    </location>
</feature>
<evidence type="ECO:0000313" key="4">
    <source>
        <dbReference type="EMBL" id="OSX63116.1"/>
    </source>
</evidence>
<evidence type="ECO:0000259" key="3">
    <source>
        <dbReference type="Pfam" id="PF20152"/>
    </source>
</evidence>
<dbReference type="EMBL" id="KZ110596">
    <property type="protein sequence ID" value="OSX63116.1"/>
    <property type="molecule type" value="Genomic_DNA"/>
</dbReference>
<dbReference type="GeneID" id="36323975"/>
<dbReference type="Proteomes" id="UP000194127">
    <property type="component" value="Unassembled WGS sequence"/>
</dbReference>
<evidence type="ECO:0000313" key="5">
    <source>
        <dbReference type="Proteomes" id="UP000194127"/>
    </source>
</evidence>
<accession>A0A1X6N3R8</accession>
<evidence type="ECO:0000256" key="1">
    <source>
        <dbReference type="SAM" id="MobiDB-lite"/>
    </source>
</evidence>
<feature type="domain" description="DUF6534" evidence="3">
    <location>
        <begin position="8"/>
        <end position="100"/>
    </location>
</feature>
<keyword evidence="2" id="KW-0812">Transmembrane</keyword>
<gene>
    <name evidence="4" type="ORF">POSPLADRAFT_1046421</name>
</gene>
<evidence type="ECO:0000256" key="2">
    <source>
        <dbReference type="SAM" id="Phobius"/>
    </source>
</evidence>